<feature type="domain" description="Fibrinogen C-terminal" evidence="7">
    <location>
        <begin position="84"/>
        <end position="304"/>
    </location>
</feature>
<dbReference type="Proteomes" id="UP001152803">
    <property type="component" value="Unassembled WGS sequence"/>
</dbReference>
<dbReference type="InterPro" id="IPR014716">
    <property type="entry name" value="Fibrinogen_a/b/g_C_1"/>
</dbReference>
<reference evidence="8" key="1">
    <citation type="journal article" date="2023" name="Science">
        <title>Genome structures resolve the early diversification of teleost fishes.</title>
        <authorList>
            <person name="Parey E."/>
            <person name="Louis A."/>
            <person name="Montfort J."/>
            <person name="Bouchez O."/>
            <person name="Roques C."/>
            <person name="Iampietro C."/>
            <person name="Lluch J."/>
            <person name="Castinel A."/>
            <person name="Donnadieu C."/>
            <person name="Desvignes T."/>
            <person name="Floi Bucao C."/>
            <person name="Jouanno E."/>
            <person name="Wen M."/>
            <person name="Mejri S."/>
            <person name="Dirks R."/>
            <person name="Jansen H."/>
            <person name="Henkel C."/>
            <person name="Chen W.J."/>
            <person name="Zahm M."/>
            <person name="Cabau C."/>
            <person name="Klopp C."/>
            <person name="Thompson A.W."/>
            <person name="Robinson-Rechavi M."/>
            <person name="Braasch I."/>
            <person name="Lecointre G."/>
            <person name="Bobe J."/>
            <person name="Postlethwait J.H."/>
            <person name="Berthelot C."/>
            <person name="Roest Crollius H."/>
            <person name="Guiguen Y."/>
        </authorList>
    </citation>
    <scope>NUCLEOTIDE SEQUENCE</scope>
    <source>
        <strain evidence="8">Concon-B</strain>
    </source>
</reference>
<evidence type="ECO:0000256" key="5">
    <source>
        <dbReference type="ARBA" id="ARBA00023157"/>
    </source>
</evidence>
<dbReference type="CDD" id="cd00087">
    <property type="entry name" value="FReD"/>
    <property type="match status" value="1"/>
</dbReference>
<dbReference type="GO" id="GO:0007596">
    <property type="term" value="P:blood coagulation"/>
    <property type="evidence" value="ECO:0007669"/>
    <property type="project" value="InterPro"/>
</dbReference>
<comment type="caution">
    <text evidence="8">The sequence shown here is derived from an EMBL/GenBank/DDBJ whole genome shotgun (WGS) entry which is preliminary data.</text>
</comment>
<accession>A0A9Q1DXD7</accession>
<evidence type="ECO:0000259" key="7">
    <source>
        <dbReference type="PROSITE" id="PS51406"/>
    </source>
</evidence>
<proteinExistence type="predicted"/>
<evidence type="ECO:0000256" key="1">
    <source>
        <dbReference type="ARBA" id="ARBA00004613"/>
    </source>
</evidence>
<evidence type="ECO:0000256" key="6">
    <source>
        <dbReference type="ARBA" id="ARBA00023180"/>
    </source>
</evidence>
<protein>
    <recommendedName>
        <fullName evidence="7">Fibrinogen C-terminal domain-containing protein</fullName>
    </recommendedName>
</protein>
<evidence type="ECO:0000256" key="2">
    <source>
        <dbReference type="ARBA" id="ARBA00022525"/>
    </source>
</evidence>
<dbReference type="PANTHER" id="PTHR47221:SF6">
    <property type="entry name" value="FIBRINOGEN ALPHA CHAIN"/>
    <property type="match status" value="1"/>
</dbReference>
<dbReference type="EMBL" id="JAFJMO010000002">
    <property type="protein sequence ID" value="KAJ8283553.1"/>
    <property type="molecule type" value="Genomic_DNA"/>
</dbReference>
<evidence type="ECO:0000256" key="4">
    <source>
        <dbReference type="ARBA" id="ARBA00023054"/>
    </source>
</evidence>
<dbReference type="Pfam" id="PF00147">
    <property type="entry name" value="Fibrinogen_C"/>
    <property type="match status" value="1"/>
</dbReference>
<dbReference type="InterPro" id="IPR036056">
    <property type="entry name" value="Fibrinogen-like_C"/>
</dbReference>
<dbReference type="OrthoDB" id="7735550at2759"/>
<comment type="subcellular location">
    <subcellularLocation>
        <location evidence="1">Secreted</location>
    </subcellularLocation>
</comment>
<dbReference type="InterPro" id="IPR002181">
    <property type="entry name" value="Fibrinogen_a/b/g_C_dom"/>
</dbReference>
<name>A0A9Q1DXD7_CONCO</name>
<evidence type="ECO:0000313" key="9">
    <source>
        <dbReference type="Proteomes" id="UP001152803"/>
    </source>
</evidence>
<dbReference type="PANTHER" id="PTHR47221">
    <property type="entry name" value="FIBRINOGEN ALPHA CHAIN"/>
    <property type="match status" value="1"/>
</dbReference>
<keyword evidence="3" id="KW-0732">Signal</keyword>
<dbReference type="PROSITE" id="PS51406">
    <property type="entry name" value="FIBRINOGEN_C_2"/>
    <property type="match status" value="1"/>
</dbReference>
<dbReference type="SMART" id="SM00186">
    <property type="entry name" value="FBG"/>
    <property type="match status" value="1"/>
</dbReference>
<sequence>MPRVDELIERLGPARYLSTLDLTRGYWQERQLINVSEERNGQYITESFRDRKANPDIPAEHNLLESSMRVSVFLLLPLSVAGFILPVPRPEDCDDVFRNGSIHSGVYTVYPRGYNQAVQVYCEMDCENDEHKGGWMVLQRRMDGTVNFYRPWAHYKTGFGNISGEHWLGLEHIFAITWQKKYMLKVEMEDFEGGNVHACYTSFSIDTESEGYRLHLGKYIDGGAGNALIYSVGSSFSTFDHGPYSYYAEKYQGGFWLNYYPYANPNGLYKWGRHSTSSTGVLWSFWKSKYYSLKAITMKVRPVSLEDLTGQASLNLQTSFPFY</sequence>
<dbReference type="InterPro" id="IPR037579">
    <property type="entry name" value="FIB_ANG-like"/>
</dbReference>
<keyword evidence="9" id="KW-1185">Reference proteome</keyword>
<dbReference type="GO" id="GO:0005576">
    <property type="term" value="C:extracellular region"/>
    <property type="evidence" value="ECO:0007669"/>
    <property type="project" value="UniProtKB-SubCell"/>
</dbReference>
<organism evidence="8 9">
    <name type="scientific">Conger conger</name>
    <name type="common">Conger eel</name>
    <name type="synonym">Muraena conger</name>
    <dbReference type="NCBI Taxonomy" id="82655"/>
    <lineage>
        <taxon>Eukaryota</taxon>
        <taxon>Metazoa</taxon>
        <taxon>Chordata</taxon>
        <taxon>Craniata</taxon>
        <taxon>Vertebrata</taxon>
        <taxon>Euteleostomi</taxon>
        <taxon>Actinopterygii</taxon>
        <taxon>Neopterygii</taxon>
        <taxon>Teleostei</taxon>
        <taxon>Anguilliformes</taxon>
        <taxon>Congridae</taxon>
        <taxon>Conger</taxon>
    </lineage>
</organism>
<dbReference type="AlphaFoldDB" id="A0A9Q1DXD7"/>
<keyword evidence="5" id="KW-1015">Disulfide bond</keyword>
<dbReference type="Gene3D" id="3.90.215.10">
    <property type="entry name" value="Gamma Fibrinogen, chain A, domain 1"/>
    <property type="match status" value="1"/>
</dbReference>
<gene>
    <name evidence="8" type="ORF">COCON_G00024030</name>
</gene>
<keyword evidence="2" id="KW-0964">Secreted</keyword>
<evidence type="ECO:0000313" key="8">
    <source>
        <dbReference type="EMBL" id="KAJ8283553.1"/>
    </source>
</evidence>
<dbReference type="SUPFAM" id="SSF56496">
    <property type="entry name" value="Fibrinogen C-terminal domain-like"/>
    <property type="match status" value="1"/>
</dbReference>
<keyword evidence="4" id="KW-0175">Coiled coil</keyword>
<keyword evidence="6" id="KW-0325">Glycoprotein</keyword>
<evidence type="ECO:0000256" key="3">
    <source>
        <dbReference type="ARBA" id="ARBA00022729"/>
    </source>
</evidence>